<dbReference type="Proteomes" id="UP000230750">
    <property type="component" value="Unassembled WGS sequence"/>
</dbReference>
<gene>
    <name evidence="4" type="ORF">BSL78_00936</name>
</gene>
<dbReference type="GO" id="GO:0006538">
    <property type="term" value="P:L-glutamate catabolic process"/>
    <property type="evidence" value="ECO:0007669"/>
    <property type="project" value="TreeGrafter"/>
</dbReference>
<evidence type="ECO:0000259" key="3">
    <source>
        <dbReference type="Pfam" id="PF02812"/>
    </source>
</evidence>
<keyword evidence="2" id="KW-0560">Oxidoreductase</keyword>
<reference evidence="4 5" key="1">
    <citation type="journal article" date="2017" name="PLoS Biol.">
        <title>The sea cucumber genome provides insights into morphological evolution and visceral regeneration.</title>
        <authorList>
            <person name="Zhang X."/>
            <person name="Sun L."/>
            <person name="Yuan J."/>
            <person name="Sun Y."/>
            <person name="Gao Y."/>
            <person name="Zhang L."/>
            <person name="Li S."/>
            <person name="Dai H."/>
            <person name="Hamel J.F."/>
            <person name="Liu C."/>
            <person name="Yu Y."/>
            <person name="Liu S."/>
            <person name="Lin W."/>
            <person name="Guo K."/>
            <person name="Jin S."/>
            <person name="Xu P."/>
            <person name="Storey K.B."/>
            <person name="Huan P."/>
            <person name="Zhang T."/>
            <person name="Zhou Y."/>
            <person name="Zhang J."/>
            <person name="Lin C."/>
            <person name="Li X."/>
            <person name="Xing L."/>
            <person name="Huo D."/>
            <person name="Sun M."/>
            <person name="Wang L."/>
            <person name="Mercier A."/>
            <person name="Li F."/>
            <person name="Yang H."/>
            <person name="Xiang J."/>
        </authorList>
    </citation>
    <scope>NUCLEOTIDE SEQUENCE [LARGE SCALE GENOMIC DNA]</scope>
    <source>
        <strain evidence="4">Shaxun</strain>
        <tissue evidence="4">Muscle</tissue>
    </source>
</reference>
<proteinExistence type="inferred from homology"/>
<sequence>MLRNLAFTVARKVSKRRDTAVLLRHAPVVSADFDNARLHTSPIARQHSSSAENDDPNFFEMVELFYDRGASLVEDYLVETLKGQETDTEKRYRVKGILTLLKPCNHVLSINFPLKRDDGSFVMIEAHRAQHSQHRTPCKGGIRYSLDVTVDEVKALASLMTYKCAVVDVPFGGAKGGIKIDPRQHSPGN</sequence>
<dbReference type="InterPro" id="IPR033524">
    <property type="entry name" value="Glu/Leu/Phe/Val_DH_AS"/>
</dbReference>
<feature type="domain" description="Glutamate/phenylalanine/leucine/valine/L-tryptophan dehydrogenase dimerisation" evidence="3">
    <location>
        <begin position="106"/>
        <end position="187"/>
    </location>
</feature>
<name>A0A2G8LPD0_STIJA</name>
<dbReference type="InterPro" id="IPR006097">
    <property type="entry name" value="Glu/Leu/Phe/Val/Trp_DH_dimer"/>
</dbReference>
<dbReference type="SUPFAM" id="SSF53223">
    <property type="entry name" value="Aminoacid dehydrogenase-like, N-terminal domain"/>
    <property type="match status" value="1"/>
</dbReference>
<dbReference type="PANTHER" id="PTHR11606">
    <property type="entry name" value="GLUTAMATE DEHYDROGENASE"/>
    <property type="match status" value="1"/>
</dbReference>
<evidence type="ECO:0000313" key="4">
    <source>
        <dbReference type="EMBL" id="PIK62116.1"/>
    </source>
</evidence>
<protein>
    <submittedName>
        <fullName evidence="4">Putative glutamate dehydrogenase, mitochondrial</fullName>
    </submittedName>
</protein>
<dbReference type="GO" id="GO:0004352">
    <property type="term" value="F:glutamate dehydrogenase (NAD+) activity"/>
    <property type="evidence" value="ECO:0007669"/>
    <property type="project" value="TreeGrafter"/>
</dbReference>
<evidence type="ECO:0000256" key="1">
    <source>
        <dbReference type="ARBA" id="ARBA00006382"/>
    </source>
</evidence>
<dbReference type="EMBL" id="MRZV01000018">
    <property type="protein sequence ID" value="PIK62116.1"/>
    <property type="molecule type" value="Genomic_DNA"/>
</dbReference>
<dbReference type="InterPro" id="IPR046346">
    <property type="entry name" value="Aminoacid_DH-like_N_sf"/>
</dbReference>
<dbReference type="Gene3D" id="3.40.50.10860">
    <property type="entry name" value="Leucine Dehydrogenase, chain A, domain 1"/>
    <property type="match status" value="1"/>
</dbReference>
<dbReference type="Gene3D" id="1.10.287.140">
    <property type="match status" value="1"/>
</dbReference>
<dbReference type="OrthoDB" id="6718861at2759"/>
<comment type="caution">
    <text evidence="4">The sequence shown here is derived from an EMBL/GenBank/DDBJ whole genome shotgun (WGS) entry which is preliminary data.</text>
</comment>
<evidence type="ECO:0000313" key="5">
    <source>
        <dbReference type="Proteomes" id="UP000230750"/>
    </source>
</evidence>
<dbReference type="Pfam" id="PF02812">
    <property type="entry name" value="ELFV_dehydrog_N"/>
    <property type="match status" value="1"/>
</dbReference>
<dbReference type="PANTHER" id="PTHR11606:SF13">
    <property type="entry name" value="GLUTAMATE DEHYDROGENASE 1, MITOCHONDRIAL"/>
    <property type="match status" value="1"/>
</dbReference>
<comment type="similarity">
    <text evidence="1">Belongs to the Glu/Leu/Phe/Val dehydrogenases family.</text>
</comment>
<dbReference type="GO" id="GO:0005739">
    <property type="term" value="C:mitochondrion"/>
    <property type="evidence" value="ECO:0007669"/>
    <property type="project" value="TreeGrafter"/>
</dbReference>
<dbReference type="AlphaFoldDB" id="A0A2G8LPD0"/>
<dbReference type="STRING" id="307972.A0A2G8LPD0"/>
<dbReference type="PROSITE" id="PS00074">
    <property type="entry name" value="GLFV_DEHYDROGENASE"/>
    <property type="match status" value="1"/>
</dbReference>
<evidence type="ECO:0000256" key="2">
    <source>
        <dbReference type="ARBA" id="ARBA00023002"/>
    </source>
</evidence>
<organism evidence="4 5">
    <name type="scientific">Stichopus japonicus</name>
    <name type="common">Sea cucumber</name>
    <dbReference type="NCBI Taxonomy" id="307972"/>
    <lineage>
        <taxon>Eukaryota</taxon>
        <taxon>Metazoa</taxon>
        <taxon>Echinodermata</taxon>
        <taxon>Eleutherozoa</taxon>
        <taxon>Echinozoa</taxon>
        <taxon>Holothuroidea</taxon>
        <taxon>Aspidochirotacea</taxon>
        <taxon>Aspidochirotida</taxon>
        <taxon>Stichopodidae</taxon>
        <taxon>Apostichopus</taxon>
    </lineage>
</organism>
<accession>A0A2G8LPD0</accession>
<keyword evidence="5" id="KW-1185">Reference proteome</keyword>